<evidence type="ECO:0000313" key="6">
    <source>
        <dbReference type="Proteomes" id="UP000199139"/>
    </source>
</evidence>
<dbReference type="EMBL" id="FPAI01000024">
    <property type="protein sequence ID" value="SFS98708.1"/>
    <property type="molecule type" value="Genomic_DNA"/>
</dbReference>
<sequence>MASYFFLIIFVLTLILIGYRDTFSVKRQFVSVTLPHLTSPLRMCQLTDLHGHMFKGSYALLIKRITEDAPDMIVLTGDMIDRKTTSFNHVLHLIKQLATLAPVYFVMGNHEVSHPRQSVFLHALTDLGVNVLRNESIIAYHQTDAIRLVGVGDASSYDADLSRSFSGVGATEAVILLSHTPDIVDQLSTEPVRLILSGHTHGGQIRLPFIGAVIAPGHGLFPKRTKGLYPLPNKRQLYIDSGLGMSRIPVRFWNQSQYSLIDMWSEEQ</sequence>
<dbReference type="GO" id="GO:0046872">
    <property type="term" value="F:metal ion binding"/>
    <property type="evidence" value="ECO:0007669"/>
    <property type="project" value="UniProtKB-KW"/>
</dbReference>
<dbReference type="InterPro" id="IPR051158">
    <property type="entry name" value="Metallophosphoesterase_sf"/>
</dbReference>
<dbReference type="RefSeq" id="WP_089855138.1">
    <property type="nucleotide sequence ID" value="NZ_BJWJ01000038.1"/>
</dbReference>
<evidence type="ECO:0000313" key="7">
    <source>
        <dbReference type="Proteomes" id="UP000321773"/>
    </source>
</evidence>
<accession>A0A1I6UBF1</accession>
<dbReference type="InterPro" id="IPR004843">
    <property type="entry name" value="Calcineurin-like_PHP"/>
</dbReference>
<evidence type="ECO:0000256" key="1">
    <source>
        <dbReference type="ARBA" id="ARBA00022723"/>
    </source>
</evidence>
<gene>
    <name evidence="4" type="ORF">HMI01_25270</name>
    <name evidence="5" type="ORF">SAMN05421668_12418</name>
</gene>
<evidence type="ECO:0000256" key="2">
    <source>
        <dbReference type="ARBA" id="ARBA00022801"/>
    </source>
</evidence>
<organism evidence="5 6">
    <name type="scientific">Halolactibacillus miurensis</name>
    <dbReference type="NCBI Taxonomy" id="306541"/>
    <lineage>
        <taxon>Bacteria</taxon>
        <taxon>Bacillati</taxon>
        <taxon>Bacillota</taxon>
        <taxon>Bacilli</taxon>
        <taxon>Bacillales</taxon>
        <taxon>Bacillaceae</taxon>
        <taxon>Halolactibacillus</taxon>
    </lineage>
</organism>
<feature type="domain" description="Calcineurin-like phosphoesterase" evidence="3">
    <location>
        <begin position="42"/>
        <end position="202"/>
    </location>
</feature>
<dbReference type="Pfam" id="PF00149">
    <property type="entry name" value="Metallophos"/>
    <property type="match status" value="1"/>
</dbReference>
<keyword evidence="7" id="KW-1185">Reference proteome</keyword>
<dbReference type="STRING" id="306541.SAMN05421668_12418"/>
<dbReference type="AlphaFoldDB" id="A0A1I6UBF1"/>
<dbReference type="Gene3D" id="3.60.21.10">
    <property type="match status" value="1"/>
</dbReference>
<dbReference type="InterPro" id="IPR029052">
    <property type="entry name" value="Metallo-depent_PP-like"/>
</dbReference>
<dbReference type="PANTHER" id="PTHR31302:SF31">
    <property type="entry name" value="PHOSPHODIESTERASE YAEI"/>
    <property type="match status" value="1"/>
</dbReference>
<dbReference type="SUPFAM" id="SSF56300">
    <property type="entry name" value="Metallo-dependent phosphatases"/>
    <property type="match status" value="1"/>
</dbReference>
<evidence type="ECO:0000313" key="4">
    <source>
        <dbReference type="EMBL" id="GEM05539.1"/>
    </source>
</evidence>
<reference evidence="5 6" key="1">
    <citation type="submission" date="2016-10" db="EMBL/GenBank/DDBJ databases">
        <authorList>
            <person name="de Groot N.N."/>
        </authorList>
    </citation>
    <scope>NUCLEOTIDE SEQUENCE [LARGE SCALE GENOMIC DNA]</scope>
    <source>
        <strain evidence="5 6">DSM 17074</strain>
    </source>
</reference>
<dbReference type="GO" id="GO:0008758">
    <property type="term" value="F:UDP-2,3-diacylglucosamine hydrolase activity"/>
    <property type="evidence" value="ECO:0007669"/>
    <property type="project" value="TreeGrafter"/>
</dbReference>
<dbReference type="GO" id="GO:0016020">
    <property type="term" value="C:membrane"/>
    <property type="evidence" value="ECO:0007669"/>
    <property type="project" value="GOC"/>
</dbReference>
<keyword evidence="2" id="KW-0378">Hydrolase</keyword>
<dbReference type="EMBL" id="BJWJ01000038">
    <property type="protein sequence ID" value="GEM05539.1"/>
    <property type="molecule type" value="Genomic_DNA"/>
</dbReference>
<dbReference type="Proteomes" id="UP000199139">
    <property type="component" value="Unassembled WGS sequence"/>
</dbReference>
<dbReference type="OrthoDB" id="9780884at2"/>
<dbReference type="PANTHER" id="PTHR31302">
    <property type="entry name" value="TRANSMEMBRANE PROTEIN WITH METALLOPHOSPHOESTERASE DOMAIN-RELATED"/>
    <property type="match status" value="1"/>
</dbReference>
<protein>
    <submittedName>
        <fullName evidence="4">Phosphoesterase</fullName>
    </submittedName>
</protein>
<evidence type="ECO:0000259" key="3">
    <source>
        <dbReference type="Pfam" id="PF00149"/>
    </source>
</evidence>
<name>A0A1I6UBF1_9BACI</name>
<proteinExistence type="predicted"/>
<reference evidence="4 7" key="2">
    <citation type="submission" date="2019-07" db="EMBL/GenBank/DDBJ databases">
        <title>Whole genome shotgun sequence of Halolactibacillus miurensis NBRC 100873.</title>
        <authorList>
            <person name="Hosoyama A."/>
            <person name="Uohara A."/>
            <person name="Ohji S."/>
            <person name="Ichikawa N."/>
        </authorList>
    </citation>
    <scope>NUCLEOTIDE SEQUENCE [LARGE SCALE GENOMIC DNA]</scope>
    <source>
        <strain evidence="4 7">NBRC 100873</strain>
    </source>
</reference>
<keyword evidence="1" id="KW-0479">Metal-binding</keyword>
<dbReference type="CDD" id="cd07385">
    <property type="entry name" value="MPP_YkuE_C"/>
    <property type="match status" value="1"/>
</dbReference>
<evidence type="ECO:0000313" key="5">
    <source>
        <dbReference type="EMBL" id="SFS98708.1"/>
    </source>
</evidence>
<dbReference type="GO" id="GO:0009245">
    <property type="term" value="P:lipid A biosynthetic process"/>
    <property type="evidence" value="ECO:0007669"/>
    <property type="project" value="TreeGrafter"/>
</dbReference>
<dbReference type="Proteomes" id="UP000321773">
    <property type="component" value="Unassembled WGS sequence"/>
</dbReference>